<organism evidence="2">
    <name type="scientific">viral metagenome</name>
    <dbReference type="NCBI Taxonomy" id="1070528"/>
    <lineage>
        <taxon>unclassified sequences</taxon>
        <taxon>metagenomes</taxon>
        <taxon>organismal metagenomes</taxon>
    </lineage>
</organism>
<reference evidence="2" key="1">
    <citation type="journal article" date="2020" name="Nature">
        <title>Giant virus diversity and host interactions through global metagenomics.</title>
        <authorList>
            <person name="Schulz F."/>
            <person name="Roux S."/>
            <person name="Paez-Espino D."/>
            <person name="Jungbluth S."/>
            <person name="Walsh D.A."/>
            <person name="Denef V.J."/>
            <person name="McMahon K.D."/>
            <person name="Konstantinidis K.T."/>
            <person name="Eloe-Fadrosh E.A."/>
            <person name="Kyrpides N.C."/>
            <person name="Woyke T."/>
        </authorList>
    </citation>
    <scope>NUCLEOTIDE SEQUENCE</scope>
    <source>
        <strain evidence="2">GVMAG-M-3300020182-33</strain>
    </source>
</reference>
<feature type="compositionally biased region" description="Basic residues" evidence="1">
    <location>
        <begin position="302"/>
        <end position="311"/>
    </location>
</feature>
<dbReference type="AlphaFoldDB" id="A0A6C0BYT3"/>
<dbReference type="EMBL" id="MN739300">
    <property type="protein sequence ID" value="QHS97507.1"/>
    <property type="molecule type" value="Genomic_DNA"/>
</dbReference>
<evidence type="ECO:0000256" key="1">
    <source>
        <dbReference type="SAM" id="MobiDB-lite"/>
    </source>
</evidence>
<feature type="compositionally biased region" description="Polar residues" evidence="1">
    <location>
        <begin position="290"/>
        <end position="301"/>
    </location>
</feature>
<proteinExistence type="predicted"/>
<protein>
    <submittedName>
        <fullName evidence="2">Uncharacterized protein</fullName>
    </submittedName>
</protein>
<name>A0A6C0BYT3_9ZZZZ</name>
<accession>A0A6C0BYT3</accession>
<evidence type="ECO:0000313" key="2">
    <source>
        <dbReference type="EMBL" id="QHS97507.1"/>
    </source>
</evidence>
<feature type="region of interest" description="Disordered" evidence="1">
    <location>
        <begin position="290"/>
        <end position="311"/>
    </location>
</feature>
<sequence>MNLEVGSEHAEVCVPTTKQTNKLRQGFITLAETLLESIADVFPECDSTLAVLRIFRLVIKDNADLEDKFVWRCQALFKENTEGVRSHDPETLFLILEQLDHLRDINLREKWEDPDFTEDSKMNLWQYVTSLKTYADLYTAVPKNVMSKIETVAGSLGDQLVRGELDLKNMDIGALGQNLLSDLSPDELSNFESKLPEIYGSLSQVAGSLGGGNGAKLDLAALMKQLSEQENRENGAGGKVDMTEIIQKLATQLPPAATGTANGNVDIAQMMSTMGPLVAALTASQGDANTPQIANCAQNSRNKPKRKKTTK</sequence>